<proteinExistence type="evidence at transcript level"/>
<dbReference type="EMBL" id="EF084642">
    <property type="protein sequence ID" value="ABK23954.1"/>
    <property type="molecule type" value="mRNA"/>
</dbReference>
<feature type="transmembrane region" description="Helical" evidence="1">
    <location>
        <begin position="23"/>
        <end position="40"/>
    </location>
</feature>
<accession>A9NTJ3</accession>
<reference evidence="2" key="1">
    <citation type="journal article" date="2008" name="BMC Genomics">
        <title>A conifer genomics resource of 200,000 spruce (Picea spp.) ESTs and 6,464 high-quality, sequence-finished full-length cDNAs for Sitka spruce (Picea sitchensis).</title>
        <authorList>
            <person name="Ralph S.G."/>
            <person name="Chun H.J."/>
            <person name="Kolosova N."/>
            <person name="Cooper D."/>
            <person name="Oddy C."/>
            <person name="Ritland C.E."/>
            <person name="Kirkpatrick R."/>
            <person name="Moore R."/>
            <person name="Barber S."/>
            <person name="Holt R.A."/>
            <person name="Jones S.J."/>
            <person name="Marra M.A."/>
            <person name="Douglas C.J."/>
            <person name="Ritland K."/>
            <person name="Bohlmann J."/>
        </authorList>
    </citation>
    <scope>NUCLEOTIDE SEQUENCE</scope>
    <source>
        <tissue evidence="2">Green portion of the leader tissue</tissue>
    </source>
</reference>
<sequence length="81" mass="8778">MDNIQGRVGASGTPRAPWDTQVSIFRVLVLAICFMLYIPLSADGHSLDIVHQVPEGHVGVYWRGGALLKTVTSQGSTLRCL</sequence>
<organism evidence="2">
    <name type="scientific">Picea sitchensis</name>
    <name type="common">Sitka spruce</name>
    <name type="synonym">Pinus sitchensis</name>
    <dbReference type="NCBI Taxonomy" id="3332"/>
    <lineage>
        <taxon>Eukaryota</taxon>
        <taxon>Viridiplantae</taxon>
        <taxon>Streptophyta</taxon>
        <taxon>Embryophyta</taxon>
        <taxon>Tracheophyta</taxon>
        <taxon>Spermatophyta</taxon>
        <taxon>Pinopsida</taxon>
        <taxon>Pinidae</taxon>
        <taxon>Conifers I</taxon>
        <taxon>Pinales</taxon>
        <taxon>Pinaceae</taxon>
        <taxon>Picea</taxon>
    </lineage>
</organism>
<name>A9NTJ3_PICSI</name>
<evidence type="ECO:0000313" key="2">
    <source>
        <dbReference type="EMBL" id="ABK23954.1"/>
    </source>
</evidence>
<dbReference type="AlphaFoldDB" id="A9NTJ3"/>
<evidence type="ECO:0000256" key="1">
    <source>
        <dbReference type="SAM" id="Phobius"/>
    </source>
</evidence>
<keyword evidence="1" id="KW-0812">Transmembrane</keyword>
<keyword evidence="1" id="KW-1133">Transmembrane helix</keyword>
<keyword evidence="1" id="KW-0472">Membrane</keyword>
<protein>
    <submittedName>
        <fullName evidence="2">Uncharacterized protein</fullName>
    </submittedName>
</protein>